<comment type="caution">
    <text evidence="1">The sequence shown here is derived from an EMBL/GenBank/DDBJ whole genome shotgun (WGS) entry which is preliminary data.</text>
</comment>
<reference evidence="1 2" key="1">
    <citation type="submission" date="2015-01" db="EMBL/GenBank/DDBJ databases">
        <title>Evolution of Trichinella species and genotypes.</title>
        <authorList>
            <person name="Korhonen P.K."/>
            <person name="Edoardo P."/>
            <person name="Giuseppe L.R."/>
            <person name="Gasser R.B."/>
        </authorList>
    </citation>
    <scope>NUCLEOTIDE SEQUENCE [LARGE SCALE GENOMIC DNA]</scope>
    <source>
        <strain evidence="1">ISS1029</strain>
    </source>
</reference>
<evidence type="ECO:0000313" key="1">
    <source>
        <dbReference type="EMBL" id="KRZ08426.1"/>
    </source>
</evidence>
<protein>
    <submittedName>
        <fullName evidence="1">Uncharacterized protein</fullName>
    </submittedName>
</protein>
<accession>A0A0V1HD42</accession>
<name>A0A0V1HD42_9BILA</name>
<dbReference type="EMBL" id="JYDP01000087">
    <property type="protein sequence ID" value="KRZ08426.1"/>
    <property type="molecule type" value="Genomic_DNA"/>
</dbReference>
<keyword evidence="2" id="KW-1185">Reference proteome</keyword>
<proteinExistence type="predicted"/>
<organism evidence="1 2">
    <name type="scientific">Trichinella zimbabwensis</name>
    <dbReference type="NCBI Taxonomy" id="268475"/>
    <lineage>
        <taxon>Eukaryota</taxon>
        <taxon>Metazoa</taxon>
        <taxon>Ecdysozoa</taxon>
        <taxon>Nematoda</taxon>
        <taxon>Enoplea</taxon>
        <taxon>Dorylaimia</taxon>
        <taxon>Trichinellida</taxon>
        <taxon>Trichinellidae</taxon>
        <taxon>Trichinella</taxon>
    </lineage>
</organism>
<dbReference type="Proteomes" id="UP000055024">
    <property type="component" value="Unassembled WGS sequence"/>
</dbReference>
<evidence type="ECO:0000313" key="2">
    <source>
        <dbReference type="Proteomes" id="UP000055024"/>
    </source>
</evidence>
<gene>
    <name evidence="1" type="ORF">T11_2210</name>
</gene>
<sequence>MVCVTACQNDCQPSLDLDVFGSTTMPIVMSETYSIVQLIGEFTFVMYACKQQTCDDKSGDICKKRKKLLSIIRRLQRMDKLNSFFANIYRVNTVRIQDLAFTALHIANNSKVWFDSPLVYTVPQMSKEEASRIFRRCCENMDIPDGCYDLCSYDTTFMQDTVIEC</sequence>
<dbReference type="AlphaFoldDB" id="A0A0V1HD42"/>
<dbReference type="OrthoDB" id="5829006at2759"/>